<dbReference type="Proteomes" id="UP000006620">
    <property type="component" value="Chromosome"/>
</dbReference>
<name>F8F604_PAEMK</name>
<dbReference type="KEGG" id="pms:KNP414_03334"/>
<accession>F8F604</accession>
<reference evidence="2" key="1">
    <citation type="submission" date="2011-06" db="EMBL/GenBank/DDBJ databases">
        <title>Complete genome sequence of Paenibacillus mucilaginosus KNP414.</title>
        <authorList>
            <person name="Wang J."/>
            <person name="Hu S."/>
            <person name="Hu X."/>
            <person name="Zhang B."/>
            <person name="Dong D."/>
            <person name="Zhang S."/>
            <person name="Zhao K."/>
            <person name="Wu D."/>
        </authorList>
    </citation>
    <scope>NUCLEOTIDE SEQUENCE [LARGE SCALE GENOMIC DNA]</scope>
    <source>
        <strain evidence="2">KNP414</strain>
    </source>
</reference>
<gene>
    <name evidence="1" type="ordered locus">KNP414_03334</name>
</gene>
<evidence type="ECO:0000313" key="2">
    <source>
        <dbReference type="Proteomes" id="UP000006620"/>
    </source>
</evidence>
<dbReference type="EMBL" id="CP002869">
    <property type="protein sequence ID" value="AEI41892.1"/>
    <property type="molecule type" value="Genomic_DNA"/>
</dbReference>
<sequence length="37" mass="4296">MLQIFDFQNLPSFPGSSVSIIALEIRRLNRKNARIHI</sequence>
<evidence type="ECO:0000313" key="1">
    <source>
        <dbReference type="EMBL" id="AEI41892.1"/>
    </source>
</evidence>
<organism evidence="1 2">
    <name type="scientific">Paenibacillus mucilaginosus (strain KNP414)</name>
    <dbReference type="NCBI Taxonomy" id="1036673"/>
    <lineage>
        <taxon>Bacteria</taxon>
        <taxon>Bacillati</taxon>
        <taxon>Bacillota</taxon>
        <taxon>Bacilli</taxon>
        <taxon>Bacillales</taxon>
        <taxon>Paenibacillaceae</taxon>
        <taxon>Paenibacillus</taxon>
    </lineage>
</organism>
<proteinExistence type="predicted"/>
<protein>
    <submittedName>
        <fullName evidence="1">Uncharacterized protein</fullName>
    </submittedName>
</protein>
<dbReference type="AlphaFoldDB" id="F8F604"/>
<reference evidence="1 2" key="2">
    <citation type="journal article" date="2013" name="Genome Announc.">
        <title>Genome Sequence of Growth-Improving Paenibacillus mucilaginosus Strain KNP414.</title>
        <authorList>
            <person name="Lu J.J."/>
            <person name="Wang J.F."/>
            <person name="Hu X.F."/>
        </authorList>
    </citation>
    <scope>NUCLEOTIDE SEQUENCE [LARGE SCALE GENOMIC DNA]</scope>
    <source>
        <strain evidence="1 2">KNP414</strain>
    </source>
</reference>
<dbReference type="HOGENOM" id="CLU_3346740_0_0_9"/>